<name>A0A654KH16_TAYEM</name>
<feature type="binding site" evidence="5">
    <location>
        <begin position="13"/>
        <end position="18"/>
    </location>
    <ligand>
        <name>ATP</name>
        <dbReference type="ChEBI" id="CHEBI:30616"/>
    </ligand>
</feature>
<dbReference type="NCBIfam" id="TIGR00152">
    <property type="entry name" value="dephospho-CoA kinase"/>
    <property type="match status" value="1"/>
</dbReference>
<dbReference type="UniPathway" id="UPA00241">
    <property type="reaction ID" value="UER00356"/>
</dbReference>
<dbReference type="InterPro" id="IPR027417">
    <property type="entry name" value="P-loop_NTPase"/>
</dbReference>
<evidence type="ECO:0000256" key="6">
    <source>
        <dbReference type="NCBIfam" id="TIGR00152"/>
    </source>
</evidence>
<dbReference type="HAMAP" id="MF_00376">
    <property type="entry name" value="Dephospho_CoA_kinase"/>
    <property type="match status" value="1"/>
</dbReference>
<dbReference type="GO" id="GO:0005737">
    <property type="term" value="C:cytoplasm"/>
    <property type="evidence" value="ECO:0007669"/>
    <property type="project" value="UniProtKB-SubCell"/>
</dbReference>
<evidence type="ECO:0000256" key="1">
    <source>
        <dbReference type="ARBA" id="ARBA00009018"/>
    </source>
</evidence>
<dbReference type="PANTHER" id="PTHR10695:SF46">
    <property type="entry name" value="BIFUNCTIONAL COENZYME A SYNTHASE-RELATED"/>
    <property type="match status" value="1"/>
</dbReference>
<keyword evidence="5 7" id="KW-0808">Transferase</keyword>
<comment type="subcellular location">
    <subcellularLocation>
        <location evidence="5">Cytoplasm</location>
    </subcellularLocation>
</comment>
<sequence length="214" mass="23932">MKILKVGLTGGIGSGKSTVAKFFEEKGIPVVDADKVSRLITASNGVAIEAIRAEFGSDYIDDTLAMDRTKMRELIFSDPKAKTRLEGILHPLIRSTILEQVSEAVISGIAPYVIADIPLLIESYEFYRSELDVICAVDCDIDTQIARVQKRNNFNRAKILEIIHSQASRDERLKHADFVIDNGSDTTLEGLRLQVDQVHLELMRLHENHTTLRD</sequence>
<dbReference type="InterPro" id="IPR001977">
    <property type="entry name" value="Depp_CoAkinase"/>
</dbReference>
<dbReference type="GO" id="GO:0015937">
    <property type="term" value="P:coenzyme A biosynthetic process"/>
    <property type="evidence" value="ECO:0007669"/>
    <property type="project" value="UniProtKB-UniRule"/>
</dbReference>
<dbReference type="Proteomes" id="UP000007472">
    <property type="component" value="Chromosome"/>
</dbReference>
<keyword evidence="5 7" id="KW-0418">Kinase</keyword>
<gene>
    <name evidence="5" type="primary">coaE</name>
    <name evidence="7" type="ordered locus">TEQUI_0799</name>
</gene>
<protein>
    <recommendedName>
        <fullName evidence="5 6">Dephospho-CoA kinase</fullName>
        <ecNumber evidence="5 6">2.7.1.24</ecNumber>
    </recommendedName>
    <alternativeName>
        <fullName evidence="5">Dephosphocoenzyme A kinase</fullName>
    </alternativeName>
</protein>
<keyword evidence="4 5" id="KW-0173">Coenzyme A biosynthesis</keyword>
<evidence type="ECO:0000256" key="4">
    <source>
        <dbReference type="ARBA" id="ARBA00022993"/>
    </source>
</evidence>
<keyword evidence="5" id="KW-0963">Cytoplasm</keyword>
<comment type="pathway">
    <text evidence="5">Cofactor biosynthesis; coenzyme A biosynthesis; CoA from (R)-pantothenate: step 5/5.</text>
</comment>
<organism evidence="7 8">
    <name type="scientific">Taylorella equigenitalis (strain MCE9)</name>
    <dbReference type="NCBI Taxonomy" id="937774"/>
    <lineage>
        <taxon>Bacteria</taxon>
        <taxon>Pseudomonadati</taxon>
        <taxon>Pseudomonadota</taxon>
        <taxon>Betaproteobacteria</taxon>
        <taxon>Burkholderiales</taxon>
        <taxon>Alcaligenaceae</taxon>
        <taxon>Taylorella</taxon>
    </lineage>
</organism>
<dbReference type="PANTHER" id="PTHR10695">
    <property type="entry name" value="DEPHOSPHO-COA KINASE-RELATED"/>
    <property type="match status" value="1"/>
</dbReference>
<comment type="catalytic activity">
    <reaction evidence="5">
        <text>3'-dephospho-CoA + ATP = ADP + CoA + H(+)</text>
        <dbReference type="Rhea" id="RHEA:18245"/>
        <dbReference type="ChEBI" id="CHEBI:15378"/>
        <dbReference type="ChEBI" id="CHEBI:30616"/>
        <dbReference type="ChEBI" id="CHEBI:57287"/>
        <dbReference type="ChEBI" id="CHEBI:57328"/>
        <dbReference type="ChEBI" id="CHEBI:456216"/>
        <dbReference type="EC" id="2.7.1.24"/>
    </reaction>
</comment>
<evidence type="ECO:0000256" key="5">
    <source>
        <dbReference type="HAMAP-Rule" id="MF_00376"/>
    </source>
</evidence>
<dbReference type="KEGG" id="teq:TEQUI_0799"/>
<dbReference type="EC" id="2.7.1.24" evidence="5 6"/>
<evidence type="ECO:0000256" key="3">
    <source>
        <dbReference type="ARBA" id="ARBA00022840"/>
    </source>
</evidence>
<dbReference type="SUPFAM" id="SSF52540">
    <property type="entry name" value="P-loop containing nucleoside triphosphate hydrolases"/>
    <property type="match status" value="1"/>
</dbReference>
<evidence type="ECO:0000313" key="7">
    <source>
        <dbReference type="EMBL" id="ADU91737.1"/>
    </source>
</evidence>
<dbReference type="GO" id="GO:0004140">
    <property type="term" value="F:dephospho-CoA kinase activity"/>
    <property type="evidence" value="ECO:0007669"/>
    <property type="project" value="UniProtKB-UniRule"/>
</dbReference>
<keyword evidence="3 5" id="KW-0067">ATP-binding</keyword>
<proteinExistence type="inferred from homology"/>
<dbReference type="PROSITE" id="PS51219">
    <property type="entry name" value="DPCK"/>
    <property type="match status" value="1"/>
</dbReference>
<keyword evidence="2 5" id="KW-0547">Nucleotide-binding</keyword>
<dbReference type="Gene3D" id="3.40.50.300">
    <property type="entry name" value="P-loop containing nucleotide triphosphate hydrolases"/>
    <property type="match status" value="1"/>
</dbReference>
<reference evidence="7 8" key="1">
    <citation type="journal article" date="2011" name="J. Bacteriol.">
        <title>Genome sequence of Taylorella equigenitalis MCE9, the causative agent of contagious equine metritis.</title>
        <authorList>
            <person name="Hebert L."/>
            <person name="Moumen B."/>
            <person name="Duquesne F."/>
            <person name="Breuil M.F."/>
            <person name="Laugier C."/>
            <person name="Batto J.M."/>
            <person name="Renault P."/>
            <person name="Petry S."/>
        </authorList>
    </citation>
    <scope>NUCLEOTIDE SEQUENCE [LARGE SCALE GENOMIC DNA]</scope>
    <source>
        <strain evidence="7 8">MCE9</strain>
    </source>
</reference>
<dbReference type="GO" id="GO:0005524">
    <property type="term" value="F:ATP binding"/>
    <property type="evidence" value="ECO:0007669"/>
    <property type="project" value="UniProtKB-UniRule"/>
</dbReference>
<dbReference type="Pfam" id="PF01121">
    <property type="entry name" value="CoaE"/>
    <property type="match status" value="1"/>
</dbReference>
<evidence type="ECO:0000256" key="2">
    <source>
        <dbReference type="ARBA" id="ARBA00022741"/>
    </source>
</evidence>
<evidence type="ECO:0000313" key="8">
    <source>
        <dbReference type="Proteomes" id="UP000007472"/>
    </source>
</evidence>
<comment type="function">
    <text evidence="5">Catalyzes the phosphorylation of the 3'-hydroxyl group of dephosphocoenzyme A to form coenzyme A.</text>
</comment>
<accession>A0A654KH16</accession>
<dbReference type="AlphaFoldDB" id="A0A654KH16"/>
<dbReference type="CDD" id="cd02022">
    <property type="entry name" value="DPCK"/>
    <property type="match status" value="1"/>
</dbReference>
<dbReference type="EMBL" id="CP002456">
    <property type="protein sequence ID" value="ADU91737.1"/>
    <property type="molecule type" value="Genomic_DNA"/>
</dbReference>
<comment type="similarity">
    <text evidence="1 5">Belongs to the CoaE family.</text>
</comment>